<protein>
    <recommendedName>
        <fullName evidence="4">TonB C-terminal domain-containing protein</fullName>
    </recommendedName>
</protein>
<sequence length="268" mass="31745">MKIINFIIIFLSFLATNSFAQISNTDSIEIAKYLEIEYKMWDSICFVQTKIAKEEISNGQLTFVIPKGMVEMYESDTELDSILSKYNIKTMSQGIFCTAPSDKQFCYGDLMNQEIERKFGKDFITEKRIEAEKAYVKKNINKIFPSSDCDRNHSIYPFTKNLDDFLEQYDKDYFKTFIYPPSYIHRKEDDLYSWTEVEFILTVNGELKKLKVHSSFKQPYNKKFAKEFNERALNFVKKIKWIPNKKSGIAVNSKESVIFMYDHENWKR</sequence>
<organism evidence="2 3">
    <name type="scientific">Chryseobacterium cheonjiense</name>
    <dbReference type="NCBI Taxonomy" id="2728845"/>
    <lineage>
        <taxon>Bacteria</taxon>
        <taxon>Pseudomonadati</taxon>
        <taxon>Bacteroidota</taxon>
        <taxon>Flavobacteriia</taxon>
        <taxon>Flavobacteriales</taxon>
        <taxon>Weeksellaceae</taxon>
        <taxon>Chryseobacterium group</taxon>
        <taxon>Chryseobacterium</taxon>
    </lineage>
</organism>
<proteinExistence type="predicted"/>
<dbReference type="RefSeq" id="WP_169232330.1">
    <property type="nucleotide sequence ID" value="NZ_JABBGF010000003.1"/>
</dbReference>
<dbReference type="EMBL" id="JABBGF010000003">
    <property type="protein sequence ID" value="NML58995.1"/>
    <property type="molecule type" value="Genomic_DNA"/>
</dbReference>
<evidence type="ECO:0000313" key="3">
    <source>
        <dbReference type="Proteomes" id="UP000552615"/>
    </source>
</evidence>
<evidence type="ECO:0000313" key="2">
    <source>
        <dbReference type="EMBL" id="NML58995.1"/>
    </source>
</evidence>
<dbReference type="Proteomes" id="UP000552615">
    <property type="component" value="Unassembled WGS sequence"/>
</dbReference>
<feature type="signal peptide" evidence="1">
    <location>
        <begin position="1"/>
        <end position="20"/>
    </location>
</feature>
<evidence type="ECO:0000256" key="1">
    <source>
        <dbReference type="SAM" id="SignalP"/>
    </source>
</evidence>
<dbReference type="Gene3D" id="3.30.1150.10">
    <property type="match status" value="1"/>
</dbReference>
<keyword evidence="3" id="KW-1185">Reference proteome</keyword>
<gene>
    <name evidence="2" type="ORF">HHL20_16775</name>
</gene>
<dbReference type="AlphaFoldDB" id="A0A7Y0A947"/>
<keyword evidence="1" id="KW-0732">Signal</keyword>
<evidence type="ECO:0008006" key="4">
    <source>
        <dbReference type="Google" id="ProtNLM"/>
    </source>
</evidence>
<comment type="caution">
    <text evidence="2">The sequence shown here is derived from an EMBL/GenBank/DDBJ whole genome shotgun (WGS) entry which is preliminary data.</text>
</comment>
<name>A0A7Y0A947_9FLAO</name>
<dbReference type="SUPFAM" id="SSF74653">
    <property type="entry name" value="TolA/TonB C-terminal domain"/>
    <property type="match status" value="1"/>
</dbReference>
<feature type="chain" id="PRO_5030559647" description="TonB C-terminal domain-containing protein" evidence="1">
    <location>
        <begin position="21"/>
        <end position="268"/>
    </location>
</feature>
<reference evidence="2 3" key="1">
    <citation type="submission" date="2020-04" db="EMBL/GenBank/DDBJ databases">
        <title>Chryseobacterium sp. RJ-7-14 sp. nov., isolated from Jeju soil.</title>
        <authorList>
            <person name="Dahal R.H."/>
            <person name="Chaudhary D.K."/>
        </authorList>
    </citation>
    <scope>NUCLEOTIDE SEQUENCE [LARGE SCALE GENOMIC DNA]</scope>
    <source>
        <strain evidence="2 3">RJ-7-14</strain>
    </source>
</reference>
<accession>A0A7Y0A947</accession>